<sequence length="352" mass="39707">MRWGIAGNKGVTSAEHIDTGGHTYLIVQNDDGAKGWMVVNERRLRTAMDGQRGAWYSRRMTEKPEGGDEENPYFEYEGILLHKGMILIQRPCLWHRVIGMANCVILGGHGHSIFAIDRSIAGELHTVFAGDFTTNTDHAPARWLYIRILELQIDNITHNEPDEHTLDLKSSEDLEKFGAYDIDVPEAHEGSLPIPLEQFLEFAHLWSRIGEFEDWVAASAKFVCKTGVFSTFRDALDDAIVQMACCCVRYMQNPPDIEDDVSEDEVDSSGFTADTLTDCLVRTMAAFDYTRRGGMLAAFVFKDRQSRSGLAKRFADAVESDEEFPFFLDWTRADRPPGAAQVPRKTMPIQFV</sequence>
<protein>
    <recommendedName>
        <fullName evidence="3">JmjC domain-containing protein</fullName>
    </recommendedName>
</protein>
<keyword evidence="2" id="KW-1185">Reference proteome</keyword>
<dbReference type="Proteomes" id="UP000815677">
    <property type="component" value="Unassembled WGS sequence"/>
</dbReference>
<evidence type="ECO:0000313" key="2">
    <source>
        <dbReference type="Proteomes" id="UP000815677"/>
    </source>
</evidence>
<dbReference type="EMBL" id="DF842544">
    <property type="protein sequence ID" value="GAT46489.1"/>
    <property type="molecule type" value="Genomic_DNA"/>
</dbReference>
<reference evidence="1" key="1">
    <citation type="submission" date="2014-09" db="EMBL/GenBank/DDBJ databases">
        <title>Genome sequence of the luminous mushroom Mycena chlorophos for searching fungal bioluminescence genes.</title>
        <authorList>
            <person name="Tanaka Y."/>
            <person name="Kasuga D."/>
            <person name="Oba Y."/>
            <person name="Hase S."/>
            <person name="Sato K."/>
            <person name="Oba Y."/>
            <person name="Sakakibara Y."/>
        </authorList>
    </citation>
    <scope>NUCLEOTIDE SEQUENCE</scope>
</reference>
<evidence type="ECO:0000313" key="1">
    <source>
        <dbReference type="EMBL" id="GAT46489.1"/>
    </source>
</evidence>
<proteinExistence type="predicted"/>
<evidence type="ECO:0008006" key="3">
    <source>
        <dbReference type="Google" id="ProtNLM"/>
    </source>
</evidence>
<name>A0ABQ0L5Q4_MYCCL</name>
<gene>
    <name evidence="1" type="ORF">MCHLO_04017</name>
</gene>
<organism evidence="1 2">
    <name type="scientific">Mycena chlorophos</name>
    <name type="common">Agaric fungus</name>
    <name type="synonym">Agaricus chlorophos</name>
    <dbReference type="NCBI Taxonomy" id="658473"/>
    <lineage>
        <taxon>Eukaryota</taxon>
        <taxon>Fungi</taxon>
        <taxon>Dikarya</taxon>
        <taxon>Basidiomycota</taxon>
        <taxon>Agaricomycotina</taxon>
        <taxon>Agaricomycetes</taxon>
        <taxon>Agaricomycetidae</taxon>
        <taxon>Agaricales</taxon>
        <taxon>Marasmiineae</taxon>
        <taxon>Mycenaceae</taxon>
        <taxon>Mycena</taxon>
    </lineage>
</organism>
<accession>A0ABQ0L5Q4</accession>